<dbReference type="PANTHER" id="PTHR43158">
    <property type="entry name" value="SKFA PEPTIDE EXPORT ATP-BINDING PROTEIN SKFE"/>
    <property type="match status" value="1"/>
</dbReference>
<dbReference type="GO" id="GO:0016887">
    <property type="term" value="F:ATP hydrolysis activity"/>
    <property type="evidence" value="ECO:0007669"/>
    <property type="project" value="InterPro"/>
</dbReference>
<organism evidence="1">
    <name type="scientific">Anaerococcus vaginalis</name>
    <dbReference type="NCBI Taxonomy" id="33037"/>
    <lineage>
        <taxon>Bacteria</taxon>
        <taxon>Bacillati</taxon>
        <taxon>Bacillota</taxon>
        <taxon>Tissierellia</taxon>
        <taxon>Tissierellales</taxon>
        <taxon>Peptoniphilaceae</taxon>
        <taxon>Anaerococcus</taxon>
    </lineage>
</organism>
<reference evidence="1" key="1">
    <citation type="submission" date="2019-11" db="EMBL/GenBank/DDBJ databases">
        <authorList>
            <person name="Feng L."/>
        </authorList>
    </citation>
    <scope>NUCLEOTIDE SEQUENCE</scope>
    <source>
        <strain evidence="1">AvaginalisLFYP127</strain>
    </source>
</reference>
<protein>
    <submittedName>
        <fullName evidence="1">ABC transporter ATP-binding protein YtrB</fullName>
    </submittedName>
</protein>
<dbReference type="InterPro" id="IPR003439">
    <property type="entry name" value="ABC_transporter-like_ATP-bd"/>
</dbReference>
<dbReference type="CDD" id="cd03230">
    <property type="entry name" value="ABC_DR_subfamily_A"/>
    <property type="match status" value="1"/>
</dbReference>
<dbReference type="EMBL" id="CACRSW010000002">
    <property type="protein sequence ID" value="VYS77786.1"/>
    <property type="molecule type" value="Genomic_DNA"/>
</dbReference>
<gene>
    <name evidence="1" type="primary">ytrB_2</name>
    <name evidence="1" type="ORF">AVLFYP127_01298</name>
</gene>
<accession>A0A6N2RAG1</accession>
<dbReference type="AlphaFoldDB" id="A0A6N2RAG1"/>
<evidence type="ECO:0000313" key="1">
    <source>
        <dbReference type="EMBL" id="VYS77786.1"/>
    </source>
</evidence>
<dbReference type="InterPro" id="IPR003593">
    <property type="entry name" value="AAA+_ATPase"/>
</dbReference>
<dbReference type="SMART" id="SM00382">
    <property type="entry name" value="AAA"/>
    <property type="match status" value="1"/>
</dbReference>
<keyword evidence="1" id="KW-0547">Nucleotide-binding</keyword>
<dbReference type="Gene3D" id="3.40.50.300">
    <property type="entry name" value="P-loop containing nucleotide triphosphate hydrolases"/>
    <property type="match status" value="1"/>
</dbReference>
<keyword evidence="1" id="KW-0067">ATP-binding</keyword>
<name>A0A6N2RAG1_9FIRM</name>
<dbReference type="PROSITE" id="PS50893">
    <property type="entry name" value="ABC_TRANSPORTER_2"/>
    <property type="match status" value="1"/>
</dbReference>
<dbReference type="RefSeq" id="WP_156328467.1">
    <property type="nucleotide sequence ID" value="NZ_CACRSW010000002.1"/>
</dbReference>
<dbReference type="PANTHER" id="PTHR43158:SF10">
    <property type="entry name" value="ABC TRANSPORTER ATP-BINDING PROTEIN YTRB"/>
    <property type="match status" value="1"/>
</dbReference>
<dbReference type="InterPro" id="IPR027417">
    <property type="entry name" value="P-loop_NTPase"/>
</dbReference>
<proteinExistence type="predicted"/>
<sequence length="287" mass="33237">MAVEVMSLYKSFGENKVLEDVNFSLEEGKIYALVGRNGSGKTTLLKVMADIFQKDLGKVNVFGKSCAEDKHILENIVYLPDRFDYFDYISVEKMLEYYEVIYPNFNKKFAKKELEKNNIDLKKSLRSFSKGYKNLIGLLATISTNAKVILLDEILDGMDVLNKEIILSYILDLKEEGRTVLASSHELEELAKVADETLYLSKEGKLTNLYQNKEKFVKLQVVVKDELDPKILEKSVLRFHLGRVYTILIDNRENILDDIKRNESIVQFDVLESKIEDNFYWEKGRNK</sequence>
<dbReference type="Pfam" id="PF00005">
    <property type="entry name" value="ABC_tran"/>
    <property type="match status" value="1"/>
</dbReference>
<dbReference type="SUPFAM" id="SSF52540">
    <property type="entry name" value="P-loop containing nucleoside triphosphate hydrolases"/>
    <property type="match status" value="1"/>
</dbReference>
<dbReference type="GO" id="GO:0005524">
    <property type="term" value="F:ATP binding"/>
    <property type="evidence" value="ECO:0007669"/>
    <property type="project" value="UniProtKB-KW"/>
</dbReference>